<evidence type="ECO:0000313" key="2">
    <source>
        <dbReference type="EMBL" id="OIR03962.1"/>
    </source>
</evidence>
<dbReference type="InterPro" id="IPR036278">
    <property type="entry name" value="Sialidase_sf"/>
</dbReference>
<proteinExistence type="predicted"/>
<comment type="caution">
    <text evidence="2">The sequence shown here is derived from an EMBL/GenBank/DDBJ whole genome shotgun (WGS) entry which is preliminary data.</text>
</comment>
<dbReference type="GO" id="GO:0016020">
    <property type="term" value="C:membrane"/>
    <property type="evidence" value="ECO:0007669"/>
    <property type="project" value="TreeGrafter"/>
</dbReference>
<dbReference type="GO" id="GO:0004308">
    <property type="term" value="F:exo-alpha-sialidase activity"/>
    <property type="evidence" value="ECO:0007669"/>
    <property type="project" value="UniProtKB-EC"/>
</dbReference>
<dbReference type="Gene3D" id="2.120.10.10">
    <property type="match status" value="1"/>
</dbReference>
<dbReference type="CDD" id="cd15482">
    <property type="entry name" value="Sialidase_non-viral"/>
    <property type="match status" value="1"/>
</dbReference>
<dbReference type="GO" id="GO:0005737">
    <property type="term" value="C:cytoplasm"/>
    <property type="evidence" value="ECO:0007669"/>
    <property type="project" value="TreeGrafter"/>
</dbReference>
<evidence type="ECO:0000259" key="1">
    <source>
        <dbReference type="Pfam" id="PF13088"/>
    </source>
</evidence>
<feature type="domain" description="Sialidase" evidence="1">
    <location>
        <begin position="92"/>
        <end position="365"/>
    </location>
</feature>
<reference evidence="2" key="1">
    <citation type="submission" date="2016-10" db="EMBL/GenBank/DDBJ databases">
        <title>Sequence of Gallionella enrichment culture.</title>
        <authorList>
            <person name="Poehlein A."/>
            <person name="Muehling M."/>
            <person name="Daniel R."/>
        </authorList>
    </citation>
    <scope>NUCLEOTIDE SEQUENCE</scope>
</reference>
<dbReference type="PANTHER" id="PTHR10628">
    <property type="entry name" value="SIALIDASE"/>
    <property type="match status" value="1"/>
</dbReference>
<keyword evidence="2" id="KW-0378">Hydrolase</keyword>
<dbReference type="AlphaFoldDB" id="A0A1J5S782"/>
<dbReference type="SUPFAM" id="SSF50939">
    <property type="entry name" value="Sialidases"/>
    <property type="match status" value="1"/>
</dbReference>
<gene>
    <name evidence="2" type="ORF">GALL_138990</name>
</gene>
<dbReference type="EC" id="3.2.1.18" evidence="2"/>
<sequence length="403" mass="43732">MTLFSSRLGRSVPSLLACLVLAGLTAALPSLRAGTGPAAKSAPENRIVLDIAPGPGNPRNSEGAFIDLKDGGILFVYSRFIGSSSNDEASACLAARISHDGGETWSAHDRIILTPQARHAMNVMSVSLLRMENGDIGLFYLVRRSWHDTRMQLIRSSDEGRTWGPPVECMAAPRYYVVNNDRVIRLRSGRLVIPAAMFLATSAANTPEAVDWRGLATFFLSDDDGRTWKQSPGICTLPSPYTHTGLQEPGVVELPDGVLWAWARTDLGRQYEFFSYDQGETWTVPQPSRFTSPASPLSMKPIPGSNRFFAVWNPAPNYPTRAVGPVGGDRTPLVLATGAGPGLDRWSAPTVIEGTDGRDAGYAYTAIHFVRHAVLLAYCAGGAEDHGMLNRLRIRRVDDALIP</sequence>
<organism evidence="2">
    <name type="scientific">mine drainage metagenome</name>
    <dbReference type="NCBI Taxonomy" id="410659"/>
    <lineage>
        <taxon>unclassified sequences</taxon>
        <taxon>metagenomes</taxon>
        <taxon>ecological metagenomes</taxon>
    </lineage>
</organism>
<dbReference type="GO" id="GO:0006689">
    <property type="term" value="P:ganglioside catabolic process"/>
    <property type="evidence" value="ECO:0007669"/>
    <property type="project" value="TreeGrafter"/>
</dbReference>
<dbReference type="PANTHER" id="PTHR10628:SF30">
    <property type="entry name" value="EXO-ALPHA-SIALIDASE"/>
    <property type="match status" value="1"/>
</dbReference>
<dbReference type="EMBL" id="MLJW01000061">
    <property type="protein sequence ID" value="OIR03962.1"/>
    <property type="molecule type" value="Genomic_DNA"/>
</dbReference>
<dbReference type="InterPro" id="IPR011040">
    <property type="entry name" value="Sialidase"/>
</dbReference>
<name>A0A1J5S782_9ZZZZ</name>
<dbReference type="InterPro" id="IPR026856">
    <property type="entry name" value="Sialidase_fam"/>
</dbReference>
<protein>
    <submittedName>
        <fullName evidence="2">Sialidase</fullName>
        <ecNumber evidence="2">3.2.1.18</ecNumber>
    </submittedName>
</protein>
<keyword evidence="2" id="KW-0326">Glycosidase</keyword>
<accession>A0A1J5S782</accession>
<dbReference type="GO" id="GO:0009313">
    <property type="term" value="P:oligosaccharide catabolic process"/>
    <property type="evidence" value="ECO:0007669"/>
    <property type="project" value="TreeGrafter"/>
</dbReference>
<dbReference type="Pfam" id="PF13088">
    <property type="entry name" value="BNR_2"/>
    <property type="match status" value="1"/>
</dbReference>